<comment type="caution">
    <text evidence="1">The sequence shown here is derived from an EMBL/GenBank/DDBJ whole genome shotgun (WGS) entry which is preliminary data.</text>
</comment>
<accession>A0A814Y7H7</accession>
<protein>
    <submittedName>
        <fullName evidence="1">Uncharacterized protein</fullName>
    </submittedName>
</protein>
<dbReference type="AlphaFoldDB" id="A0A814Y7H7"/>
<dbReference type="Proteomes" id="UP000663889">
    <property type="component" value="Unassembled WGS sequence"/>
</dbReference>
<dbReference type="EMBL" id="CAJNOU010001591">
    <property type="protein sequence ID" value="CAF1226471.1"/>
    <property type="molecule type" value="Genomic_DNA"/>
</dbReference>
<evidence type="ECO:0000313" key="2">
    <source>
        <dbReference type="Proteomes" id="UP000663889"/>
    </source>
</evidence>
<proteinExistence type="predicted"/>
<reference evidence="1" key="1">
    <citation type="submission" date="2021-02" db="EMBL/GenBank/DDBJ databases">
        <authorList>
            <person name="Nowell W R."/>
        </authorList>
    </citation>
    <scope>NUCLEOTIDE SEQUENCE</scope>
</reference>
<evidence type="ECO:0000313" key="1">
    <source>
        <dbReference type="EMBL" id="CAF1226471.1"/>
    </source>
</evidence>
<name>A0A814Y7H7_9BILA</name>
<organism evidence="1 2">
    <name type="scientific">Rotaria sordida</name>
    <dbReference type="NCBI Taxonomy" id="392033"/>
    <lineage>
        <taxon>Eukaryota</taxon>
        <taxon>Metazoa</taxon>
        <taxon>Spiralia</taxon>
        <taxon>Gnathifera</taxon>
        <taxon>Rotifera</taxon>
        <taxon>Eurotatoria</taxon>
        <taxon>Bdelloidea</taxon>
        <taxon>Philodinida</taxon>
        <taxon>Philodinidae</taxon>
        <taxon>Rotaria</taxon>
    </lineage>
</organism>
<gene>
    <name evidence="1" type="ORF">SEV965_LOCUS22462</name>
</gene>
<sequence>MIKSVHIFKKKNLNSVKHLYIVSKKVQDNFLNYFPNVNQLSIRHHFKTLVDSITATLHHVISLRQLEKLVIECGDFPMEDLIKLLRFTSNVHTLE</sequence>